<dbReference type="PANTHER" id="PTHR12526">
    <property type="entry name" value="GLYCOSYLTRANSFERASE"/>
    <property type="match status" value="1"/>
</dbReference>
<organism evidence="2 3">
    <name type="scientific">Flavobacterium arsenatis</name>
    <dbReference type="NCBI Taxonomy" id="1484332"/>
    <lineage>
        <taxon>Bacteria</taxon>
        <taxon>Pseudomonadati</taxon>
        <taxon>Bacteroidota</taxon>
        <taxon>Flavobacteriia</taxon>
        <taxon>Flavobacteriales</taxon>
        <taxon>Flavobacteriaceae</taxon>
        <taxon>Flavobacterium</taxon>
    </lineage>
</organism>
<evidence type="ECO:0000259" key="1">
    <source>
        <dbReference type="Pfam" id="PF00534"/>
    </source>
</evidence>
<reference evidence="2 3" key="1">
    <citation type="submission" date="2023-07" db="EMBL/GenBank/DDBJ databases">
        <title>Sorghum-associated microbial communities from plants grown in Nebraska, USA.</title>
        <authorList>
            <person name="Schachtman D."/>
        </authorList>
    </citation>
    <scope>NUCLEOTIDE SEQUENCE [LARGE SCALE GENOMIC DNA]</scope>
    <source>
        <strain evidence="2 3">3773</strain>
    </source>
</reference>
<accession>A0ABU1TM07</accession>
<dbReference type="Pfam" id="PF00534">
    <property type="entry name" value="Glycos_transf_1"/>
    <property type="match status" value="1"/>
</dbReference>
<comment type="caution">
    <text evidence="2">The sequence shown here is derived from an EMBL/GenBank/DDBJ whole genome shotgun (WGS) entry which is preliminary data.</text>
</comment>
<gene>
    <name evidence="2" type="ORF">J2X31_001004</name>
</gene>
<dbReference type="CDD" id="cd03801">
    <property type="entry name" value="GT4_PimA-like"/>
    <property type="match status" value="1"/>
</dbReference>
<dbReference type="PANTHER" id="PTHR12526:SF630">
    <property type="entry name" value="GLYCOSYLTRANSFERASE"/>
    <property type="match status" value="1"/>
</dbReference>
<feature type="domain" description="Glycosyl transferase family 1" evidence="1">
    <location>
        <begin position="202"/>
        <end position="347"/>
    </location>
</feature>
<dbReference type="InterPro" id="IPR001296">
    <property type="entry name" value="Glyco_trans_1"/>
</dbReference>
<keyword evidence="3" id="KW-1185">Reference proteome</keyword>
<dbReference type="Gene3D" id="3.40.50.2000">
    <property type="entry name" value="Glycogen Phosphorylase B"/>
    <property type="match status" value="1"/>
</dbReference>
<dbReference type="EMBL" id="JAVDVI010000003">
    <property type="protein sequence ID" value="MDR6967004.1"/>
    <property type="molecule type" value="Genomic_DNA"/>
</dbReference>
<evidence type="ECO:0000313" key="2">
    <source>
        <dbReference type="EMBL" id="MDR6967004.1"/>
    </source>
</evidence>
<proteinExistence type="predicted"/>
<evidence type="ECO:0000313" key="3">
    <source>
        <dbReference type="Proteomes" id="UP001255185"/>
    </source>
</evidence>
<protein>
    <submittedName>
        <fullName evidence="2">Glycosyltransferase involved in cell wall biosynthesis</fullName>
    </submittedName>
</protein>
<dbReference type="Proteomes" id="UP001255185">
    <property type="component" value="Unassembled WGS sequence"/>
</dbReference>
<sequence length="377" mass="43068">MKRKKLLIISHTEHYRNQDQEIVGWGPTINEVNYLADFWEEVVHIGCMKEGVAPKSALPYSSKNINYVPIPPYGGKTLLSKVLIFTKIPKIISQVVRNLDGATEVQLRLPTSMGLFLLPLFSFFLPRKYTLWVKYAGNWGDDCPPLSFRFQRWWLKKNLTRCEVSLNGFWPNQEEHCYSFENPCLTLADIEKGKSIVLKKAFDGNFVLTFVGRLEDEKGVDRIIEALKSIPLEKISKVNLIGDGPKRIIYEQQVSFLKDKVVFHGFLSKEAVHSILSESHFFLLPSVAEGFPKAIAEAACYGVLPIVSDVGSISHYVNDANGYLWFRKEETSYAKIIEKAISSTTKELKEKSFEVVNLGEKFTFMAYLEKLNTFIFK</sequence>
<dbReference type="SUPFAM" id="SSF53756">
    <property type="entry name" value="UDP-Glycosyltransferase/glycogen phosphorylase"/>
    <property type="match status" value="1"/>
</dbReference>
<dbReference type="RefSeq" id="WP_310024929.1">
    <property type="nucleotide sequence ID" value="NZ_JAVDVI010000003.1"/>
</dbReference>
<name>A0ABU1TM07_9FLAO</name>